<accession>A0A9Q9EH39</accession>
<evidence type="ECO:0000313" key="1">
    <source>
        <dbReference type="EMBL" id="USW48918.1"/>
    </source>
</evidence>
<protein>
    <submittedName>
        <fullName evidence="1">Uncharacterized protein</fullName>
    </submittedName>
</protein>
<organism evidence="1 2">
    <name type="scientific">Septoria linicola</name>
    <dbReference type="NCBI Taxonomy" id="215465"/>
    <lineage>
        <taxon>Eukaryota</taxon>
        <taxon>Fungi</taxon>
        <taxon>Dikarya</taxon>
        <taxon>Ascomycota</taxon>
        <taxon>Pezizomycotina</taxon>
        <taxon>Dothideomycetes</taxon>
        <taxon>Dothideomycetidae</taxon>
        <taxon>Mycosphaerellales</taxon>
        <taxon>Mycosphaerellaceae</taxon>
        <taxon>Septoria</taxon>
    </lineage>
</organism>
<dbReference type="Proteomes" id="UP001056384">
    <property type="component" value="Chromosome 2"/>
</dbReference>
<dbReference type="OrthoDB" id="3637796at2759"/>
<evidence type="ECO:0000313" key="2">
    <source>
        <dbReference type="Proteomes" id="UP001056384"/>
    </source>
</evidence>
<sequence>MAIAGTIDSSLLDLVRRNKKRFSGYLPMKRDDDMEMLLKSAHSRDISTDTSCTHEPSMTVTTVNRSIKKMVKTAYRVLSNSDAGLRLRERIYQSPEYNMSSTESDLLGEVLHQIMLEIAGYTDELWHVVQSMIVVHDGTHLELRKIHRSGCSALRRVYSHFADSEDSMGAYIAPRSAPAWLVTTRGSNSSFGATSWYTVHGTCRVPGQQKPLGFDIKVGISVAAESQYGAGLVRGEEMTIKCLTPSLIPNLGSLGAL</sequence>
<proteinExistence type="predicted"/>
<keyword evidence="2" id="KW-1185">Reference proteome</keyword>
<gene>
    <name evidence="1" type="ORF">Slin15195_G022370</name>
</gene>
<reference evidence="1" key="1">
    <citation type="submission" date="2022-06" db="EMBL/GenBank/DDBJ databases">
        <title>Complete genome sequences of two strains of the flax pathogen Septoria linicola.</title>
        <authorList>
            <person name="Lapalu N."/>
            <person name="Simon A."/>
            <person name="Demenou B."/>
            <person name="Paumier D."/>
            <person name="Guillot M.-P."/>
            <person name="Gout L."/>
            <person name="Valade R."/>
        </authorList>
    </citation>
    <scope>NUCLEOTIDE SEQUENCE</scope>
    <source>
        <strain evidence="1">SE15195</strain>
    </source>
</reference>
<dbReference type="AlphaFoldDB" id="A0A9Q9EH39"/>
<name>A0A9Q9EH39_9PEZI</name>
<dbReference type="EMBL" id="CP099419">
    <property type="protein sequence ID" value="USW48918.1"/>
    <property type="molecule type" value="Genomic_DNA"/>
</dbReference>